<sequence>MVRPFCLDLRTDPVRRSSYGGAMTTLSQNLLDLSDFAWQRIRRRVERLTDEEYLWEPFDGCWSVRKTAAGFRFDLARIPPDPPPFTSLAWRITHLIDVLQAERTATWFGHKPAGEDGAPPVPGTAEAALAALDHAYGVWCRRLAELSQDDLDRPMGEIAGPYADNDGTSFALHILDELIHHGAEVGTVRDLYRGPRAEDPFAAALAGDVTPAERPALLAEAAAAQRWEIVPELAGLGFGINERTAQGITAAHLAAGTGSLHALRFLVEHGADLSLTDSRYGADVLGWAKWFEQAEVVEFLTAV</sequence>
<dbReference type="Pfam" id="PF12867">
    <property type="entry name" value="DinB_2"/>
    <property type="match status" value="1"/>
</dbReference>
<dbReference type="SUPFAM" id="SSF109854">
    <property type="entry name" value="DinB/YfiT-like putative metalloenzymes"/>
    <property type="match status" value="1"/>
</dbReference>
<evidence type="ECO:0000256" key="2">
    <source>
        <dbReference type="ARBA" id="ARBA00023043"/>
    </source>
</evidence>
<accession>A0A4R0JME7</accession>
<dbReference type="InterPro" id="IPR002110">
    <property type="entry name" value="Ankyrin_rpt"/>
</dbReference>
<keyword evidence="6" id="KW-1185">Reference proteome</keyword>
<dbReference type="SMART" id="SM00248">
    <property type="entry name" value="ANK"/>
    <property type="match status" value="1"/>
</dbReference>
<dbReference type="Proteomes" id="UP000293342">
    <property type="component" value="Unassembled WGS sequence"/>
</dbReference>
<keyword evidence="1" id="KW-0677">Repeat</keyword>
<organism evidence="5 6">
    <name type="scientific">Kribbella capetownensis</name>
    <dbReference type="NCBI Taxonomy" id="1572659"/>
    <lineage>
        <taxon>Bacteria</taxon>
        <taxon>Bacillati</taxon>
        <taxon>Actinomycetota</taxon>
        <taxon>Actinomycetes</taxon>
        <taxon>Propionibacteriales</taxon>
        <taxon>Kribbellaceae</taxon>
        <taxon>Kribbella</taxon>
    </lineage>
</organism>
<comment type="caution">
    <text evidence="5">The sequence shown here is derived from an EMBL/GenBank/DDBJ whole genome shotgun (WGS) entry which is preliminary data.</text>
</comment>
<protein>
    <recommendedName>
        <fullName evidence="4">DinB-like domain-containing protein</fullName>
    </recommendedName>
</protein>
<dbReference type="InterPro" id="IPR034660">
    <property type="entry name" value="DinB/YfiT-like"/>
</dbReference>
<dbReference type="PROSITE" id="PS50297">
    <property type="entry name" value="ANK_REP_REGION"/>
    <property type="match status" value="1"/>
</dbReference>
<dbReference type="Gene3D" id="1.25.40.20">
    <property type="entry name" value="Ankyrin repeat-containing domain"/>
    <property type="match status" value="1"/>
</dbReference>
<evidence type="ECO:0000313" key="5">
    <source>
        <dbReference type="EMBL" id="TCC47849.1"/>
    </source>
</evidence>
<feature type="domain" description="DinB-like" evidence="4">
    <location>
        <begin position="36"/>
        <end position="184"/>
    </location>
</feature>
<evidence type="ECO:0000256" key="3">
    <source>
        <dbReference type="PROSITE-ProRule" id="PRU00023"/>
    </source>
</evidence>
<keyword evidence="2 3" id="KW-0040">ANK repeat</keyword>
<evidence type="ECO:0000313" key="6">
    <source>
        <dbReference type="Proteomes" id="UP000293342"/>
    </source>
</evidence>
<dbReference type="EMBL" id="SJKD01000005">
    <property type="protein sequence ID" value="TCC47849.1"/>
    <property type="molecule type" value="Genomic_DNA"/>
</dbReference>
<feature type="repeat" description="ANK" evidence="3">
    <location>
        <begin position="246"/>
        <end position="278"/>
    </location>
</feature>
<gene>
    <name evidence="5" type="ORF">E0H75_24220</name>
</gene>
<dbReference type="InterPro" id="IPR024775">
    <property type="entry name" value="DinB-like"/>
</dbReference>
<dbReference type="InterPro" id="IPR050889">
    <property type="entry name" value="Dendritic_Spine_Reg/Scaffold"/>
</dbReference>
<dbReference type="PANTHER" id="PTHR24166">
    <property type="entry name" value="ROLLING PEBBLES, ISOFORM B"/>
    <property type="match status" value="1"/>
</dbReference>
<dbReference type="SUPFAM" id="SSF48403">
    <property type="entry name" value="Ankyrin repeat"/>
    <property type="match status" value="1"/>
</dbReference>
<dbReference type="PROSITE" id="PS50088">
    <property type="entry name" value="ANK_REPEAT"/>
    <property type="match status" value="1"/>
</dbReference>
<proteinExistence type="predicted"/>
<dbReference type="Gene3D" id="1.20.120.450">
    <property type="entry name" value="dinb family like domain"/>
    <property type="match status" value="1"/>
</dbReference>
<reference evidence="5 6" key="1">
    <citation type="submission" date="2019-02" db="EMBL/GenBank/DDBJ databases">
        <title>Kribbella capetownensis sp. nov. and Kribbella speibonae sp. nov., isolated from soil.</title>
        <authorList>
            <person name="Curtis S.M."/>
            <person name="Norton I."/>
            <person name="Everest G.J."/>
            <person name="Meyers P.R."/>
        </authorList>
    </citation>
    <scope>NUCLEOTIDE SEQUENCE [LARGE SCALE GENOMIC DNA]</scope>
    <source>
        <strain evidence="5 6">YM53</strain>
    </source>
</reference>
<dbReference type="AlphaFoldDB" id="A0A4R0JME7"/>
<dbReference type="InterPro" id="IPR036770">
    <property type="entry name" value="Ankyrin_rpt-contain_sf"/>
</dbReference>
<dbReference type="Pfam" id="PF12796">
    <property type="entry name" value="Ank_2"/>
    <property type="match status" value="1"/>
</dbReference>
<evidence type="ECO:0000259" key="4">
    <source>
        <dbReference type="Pfam" id="PF12867"/>
    </source>
</evidence>
<dbReference type="OrthoDB" id="5022306at2"/>
<evidence type="ECO:0000256" key="1">
    <source>
        <dbReference type="ARBA" id="ARBA00022737"/>
    </source>
</evidence>
<name>A0A4R0JME7_9ACTN</name>
<dbReference type="PANTHER" id="PTHR24166:SF48">
    <property type="entry name" value="PROTEIN VAPYRIN"/>
    <property type="match status" value="1"/>
</dbReference>